<dbReference type="EMBL" id="SRLO01000328">
    <property type="protein sequence ID" value="TNN60778.1"/>
    <property type="molecule type" value="Genomic_DNA"/>
</dbReference>
<organism evidence="1 2">
    <name type="scientific">Liparis tanakae</name>
    <name type="common">Tanaka's snailfish</name>
    <dbReference type="NCBI Taxonomy" id="230148"/>
    <lineage>
        <taxon>Eukaryota</taxon>
        <taxon>Metazoa</taxon>
        <taxon>Chordata</taxon>
        <taxon>Craniata</taxon>
        <taxon>Vertebrata</taxon>
        <taxon>Euteleostomi</taxon>
        <taxon>Actinopterygii</taxon>
        <taxon>Neopterygii</taxon>
        <taxon>Teleostei</taxon>
        <taxon>Neoteleostei</taxon>
        <taxon>Acanthomorphata</taxon>
        <taxon>Eupercaria</taxon>
        <taxon>Perciformes</taxon>
        <taxon>Cottioidei</taxon>
        <taxon>Cottales</taxon>
        <taxon>Liparidae</taxon>
        <taxon>Liparis</taxon>
    </lineage>
</organism>
<dbReference type="Proteomes" id="UP000314294">
    <property type="component" value="Unassembled WGS sequence"/>
</dbReference>
<evidence type="ECO:0000313" key="2">
    <source>
        <dbReference type="Proteomes" id="UP000314294"/>
    </source>
</evidence>
<reference evidence="1 2" key="1">
    <citation type="submission" date="2019-03" db="EMBL/GenBank/DDBJ databases">
        <title>First draft genome of Liparis tanakae, snailfish: a comprehensive survey of snailfish specific genes.</title>
        <authorList>
            <person name="Kim W."/>
            <person name="Song I."/>
            <person name="Jeong J.-H."/>
            <person name="Kim D."/>
            <person name="Kim S."/>
            <person name="Ryu S."/>
            <person name="Song J.Y."/>
            <person name="Lee S.K."/>
        </authorList>
    </citation>
    <scope>NUCLEOTIDE SEQUENCE [LARGE SCALE GENOMIC DNA]</scope>
    <source>
        <tissue evidence="1">Muscle</tissue>
    </source>
</reference>
<evidence type="ECO:0000313" key="1">
    <source>
        <dbReference type="EMBL" id="TNN60778.1"/>
    </source>
</evidence>
<protein>
    <submittedName>
        <fullName evidence="1">Uncharacterized protein</fullName>
    </submittedName>
</protein>
<comment type="caution">
    <text evidence="1">The sequence shown here is derived from an EMBL/GenBank/DDBJ whole genome shotgun (WGS) entry which is preliminary data.</text>
</comment>
<proteinExistence type="predicted"/>
<accession>A0A4Z2H4J5</accession>
<sequence length="120" mass="13491">MVLQVASMAFWAFGRSFHMRARSRVSSLSERSGRSCCSFGRLSSEKMNIAEIGLLGPLAPPLLKPIFSSDRTRCCSSSDKLYKSNRQRTEASFHRWLHITIRSVLGTSFMLDISSAQNIE</sequence>
<name>A0A4Z2H4J5_9TELE</name>
<gene>
    <name evidence="1" type="ORF">EYF80_029022</name>
</gene>
<dbReference type="AlphaFoldDB" id="A0A4Z2H4J5"/>
<keyword evidence="2" id="KW-1185">Reference proteome</keyword>